<dbReference type="Pfam" id="PF12326">
    <property type="entry name" value="EOS1"/>
    <property type="match status" value="1"/>
</dbReference>
<dbReference type="Proteomes" id="UP000054248">
    <property type="component" value="Unassembled WGS sequence"/>
</dbReference>
<gene>
    <name evidence="3" type="ORF">M407DRAFT_27357</name>
</gene>
<feature type="transmembrane region" description="Helical" evidence="2">
    <location>
        <begin position="228"/>
        <end position="248"/>
    </location>
</feature>
<reference evidence="4" key="2">
    <citation type="submission" date="2015-01" db="EMBL/GenBank/DDBJ databases">
        <title>Evolutionary Origins and Diversification of the Mycorrhizal Mutualists.</title>
        <authorList>
            <consortium name="DOE Joint Genome Institute"/>
            <consortium name="Mycorrhizal Genomics Consortium"/>
            <person name="Kohler A."/>
            <person name="Kuo A."/>
            <person name="Nagy L.G."/>
            <person name="Floudas D."/>
            <person name="Copeland A."/>
            <person name="Barry K.W."/>
            <person name="Cichocki N."/>
            <person name="Veneault-Fourrey C."/>
            <person name="LaButti K."/>
            <person name="Lindquist E.A."/>
            <person name="Lipzen A."/>
            <person name="Lundell T."/>
            <person name="Morin E."/>
            <person name="Murat C."/>
            <person name="Riley R."/>
            <person name="Ohm R."/>
            <person name="Sun H."/>
            <person name="Tunlid A."/>
            <person name="Henrissat B."/>
            <person name="Grigoriev I.V."/>
            <person name="Hibbett D.S."/>
            <person name="Martin F."/>
        </authorList>
    </citation>
    <scope>NUCLEOTIDE SEQUENCE [LARGE SCALE GENOMIC DNA]</scope>
    <source>
        <strain evidence="4">MUT 4182</strain>
    </source>
</reference>
<proteinExistence type="predicted"/>
<dbReference type="PANTHER" id="PTHR28147">
    <property type="entry name" value="N-GLYCOSYLATION PROTEIN EOS1"/>
    <property type="match status" value="1"/>
</dbReference>
<evidence type="ECO:0000256" key="1">
    <source>
        <dbReference type="SAM" id="MobiDB-lite"/>
    </source>
</evidence>
<protein>
    <submittedName>
        <fullName evidence="3">Uncharacterized protein</fullName>
    </submittedName>
</protein>
<keyword evidence="2" id="KW-0812">Transmembrane</keyword>
<keyword evidence="4" id="KW-1185">Reference proteome</keyword>
<dbReference type="STRING" id="1051891.A0A0C3LNW7"/>
<name>A0A0C3LNW7_9AGAM</name>
<evidence type="ECO:0000313" key="3">
    <source>
        <dbReference type="EMBL" id="KIO23117.1"/>
    </source>
</evidence>
<feature type="region of interest" description="Disordered" evidence="1">
    <location>
        <begin position="1"/>
        <end position="37"/>
    </location>
</feature>
<evidence type="ECO:0000313" key="4">
    <source>
        <dbReference type="Proteomes" id="UP000054248"/>
    </source>
</evidence>
<dbReference type="EMBL" id="KN823092">
    <property type="protein sequence ID" value="KIO23117.1"/>
    <property type="molecule type" value="Genomic_DNA"/>
</dbReference>
<dbReference type="GO" id="GO:0034599">
    <property type="term" value="P:cellular response to oxidative stress"/>
    <property type="evidence" value="ECO:0007669"/>
    <property type="project" value="InterPro"/>
</dbReference>
<keyword evidence="2" id="KW-0472">Membrane</keyword>
<accession>A0A0C3LNW7</accession>
<dbReference type="InterPro" id="IPR021100">
    <property type="entry name" value="N-glycosylation_EOS1"/>
</dbReference>
<sequence length="254" mass="28779">MQHRPVVARRSELRQQLETETEDEHNPLPTSRIAPPLNSPQRWSGSVILPWLFQFCRLLSIVPATAATVVHVMHLLDPPKSSPNGRVEYSLCILWALLTARQCFSLTSGLLNRWQLYYSPLPTLIRLLALQAICWPATHYTLRLFDHDRRPLVCWAAIGSTTCFSKAIEMWVTSNLRLLPKDRRGWSVKGMAVWAVGELGAPNAGGPTGFRSDAMGNAKGRRWNWSRVLEKCVAPPGIIYIIMAWALLLKREFD</sequence>
<organism evidence="3 4">
    <name type="scientific">Tulasnella calospora MUT 4182</name>
    <dbReference type="NCBI Taxonomy" id="1051891"/>
    <lineage>
        <taxon>Eukaryota</taxon>
        <taxon>Fungi</taxon>
        <taxon>Dikarya</taxon>
        <taxon>Basidiomycota</taxon>
        <taxon>Agaricomycotina</taxon>
        <taxon>Agaricomycetes</taxon>
        <taxon>Cantharellales</taxon>
        <taxon>Tulasnellaceae</taxon>
        <taxon>Tulasnella</taxon>
    </lineage>
</organism>
<reference evidence="3 4" key="1">
    <citation type="submission" date="2014-04" db="EMBL/GenBank/DDBJ databases">
        <authorList>
            <consortium name="DOE Joint Genome Institute"/>
            <person name="Kuo A."/>
            <person name="Girlanda M."/>
            <person name="Perotto S."/>
            <person name="Kohler A."/>
            <person name="Nagy L.G."/>
            <person name="Floudas D."/>
            <person name="Copeland A."/>
            <person name="Barry K.W."/>
            <person name="Cichocki N."/>
            <person name="Veneault-Fourrey C."/>
            <person name="LaButti K."/>
            <person name="Lindquist E.A."/>
            <person name="Lipzen A."/>
            <person name="Lundell T."/>
            <person name="Morin E."/>
            <person name="Murat C."/>
            <person name="Sun H."/>
            <person name="Tunlid A."/>
            <person name="Henrissat B."/>
            <person name="Grigoriev I.V."/>
            <person name="Hibbett D.S."/>
            <person name="Martin F."/>
            <person name="Nordberg H.P."/>
            <person name="Cantor M.N."/>
            <person name="Hua S.X."/>
        </authorList>
    </citation>
    <scope>NUCLEOTIDE SEQUENCE [LARGE SCALE GENOMIC DNA]</scope>
    <source>
        <strain evidence="3 4">MUT 4182</strain>
    </source>
</reference>
<dbReference type="HOGENOM" id="CLU_038950_0_0_1"/>
<dbReference type="PANTHER" id="PTHR28147:SF1">
    <property type="entry name" value="N-GLYCOSYLATION PROTEIN EOS1"/>
    <property type="match status" value="1"/>
</dbReference>
<dbReference type="AlphaFoldDB" id="A0A0C3LNW7"/>
<dbReference type="GO" id="GO:0006487">
    <property type="term" value="P:protein N-linked glycosylation"/>
    <property type="evidence" value="ECO:0007669"/>
    <property type="project" value="TreeGrafter"/>
</dbReference>
<keyword evidence="2" id="KW-1133">Transmembrane helix</keyword>
<dbReference type="OrthoDB" id="2139606at2759"/>
<evidence type="ECO:0000256" key="2">
    <source>
        <dbReference type="SAM" id="Phobius"/>
    </source>
</evidence>
<dbReference type="GO" id="GO:0005789">
    <property type="term" value="C:endoplasmic reticulum membrane"/>
    <property type="evidence" value="ECO:0007669"/>
    <property type="project" value="InterPro"/>
</dbReference>